<proteinExistence type="predicted"/>
<feature type="region of interest" description="Disordered" evidence="1">
    <location>
        <begin position="827"/>
        <end position="857"/>
    </location>
</feature>
<gene>
    <name evidence="3" type="ORF">AVL62_14355</name>
</gene>
<evidence type="ECO:0000259" key="2">
    <source>
        <dbReference type="Pfam" id="PF00535"/>
    </source>
</evidence>
<sequence>MSTTRGATTRGVAADHARIAGRRSRALVATALRTRSVHSREVLAEAAWPGHLPADLAAWGQRGPRAGVPDGADPLGLADHARVLAVQTGDPQDVAVARGLLEQLLASAHGAALRREHVEMLAQLRVLGGDPGGAVDLAADRRVRPGVAASVRADALHPRLDPGAAGQGERWAAAFSAALGSGRLAPFLAPREGRAPDLDALGTRPVRPASGSGLVTVLMSSYRPGPALLTAVRSVLAQSWAELELLVVDDASADEETARLLAEVERLDPRVRVVRKAVNGGTYRARNTALRLARGDYVVVVDSDDWWHPQTLEVCVAPLLAEPGLLATRAQGVRVTPDLVLTRPGYLPRFASAATVLFRRLPVMNRIGFFDPTRKGADTEFTRRLEAAFGPVVRDVEETTTILRGGSATLSSEEFANGYRHPARQLYKALYTPWHDAVRGGEDTAYLDPELPRRFPEPLRWARPTHPLLESRPARLDLVVAGDWRKFGGPQRSMTEEIRAALEVGLRVGVMHLEALRFMSARDQPLATPFTDLVRSGAVTWVLPDDDVDIDVLLVRYPPILQYPPVLARAARVRQLLVMANQGPLEPDGSDQRYVVTDVTRRAGELFGAPVTWVPQSPTIRRVLREEDPEVALTPWDNPGLIDADAWAVRPTDRPPGASGTVVVGRHSRDDRIKFPPTWEELRRGYAFGPGHEVRVLGGEQTVAALRAAAADPGEEPDGWTVLAATTEDVRPFLAGLDFYVYLDNPDAHEAFGRTLLEAAASGVLVIAHPKHRPTFGDLLDYAAPGEAQALVARYTADPDAYRERVERTAALVRERYGHAGFVDRLRPHLSGAPSRTQEPGAREAPEVSPVRVPLRSAGDGTRADALVVEHEGLTEAGLRGWLSREVPDPPGPTWTPGRLLAGAPPGVRGVRLQQGGLTLSAERTGADVPDGGGATALAHRLWGAPPPGWVWRASPRHTEATTAPTTEERS</sequence>
<dbReference type="Proteomes" id="UP000054837">
    <property type="component" value="Unassembled WGS sequence"/>
</dbReference>
<feature type="domain" description="Glycosyltransferase 2-like" evidence="2">
    <location>
        <begin position="216"/>
        <end position="327"/>
    </location>
</feature>
<dbReference type="SUPFAM" id="SSF53448">
    <property type="entry name" value="Nucleotide-diphospho-sugar transferases"/>
    <property type="match status" value="1"/>
</dbReference>
<feature type="compositionally biased region" description="Low complexity" evidence="1">
    <location>
        <begin position="961"/>
        <end position="971"/>
    </location>
</feature>
<dbReference type="Gene3D" id="3.90.550.10">
    <property type="entry name" value="Spore Coat Polysaccharide Biosynthesis Protein SpsA, Chain A"/>
    <property type="match status" value="1"/>
</dbReference>
<feature type="region of interest" description="Disordered" evidence="1">
    <location>
        <begin position="949"/>
        <end position="971"/>
    </location>
</feature>
<dbReference type="PANTHER" id="PTHR43685">
    <property type="entry name" value="GLYCOSYLTRANSFERASE"/>
    <property type="match status" value="1"/>
</dbReference>
<dbReference type="SUPFAM" id="SSF53756">
    <property type="entry name" value="UDP-Glycosyltransferase/glycogen phosphorylase"/>
    <property type="match status" value="1"/>
</dbReference>
<dbReference type="InterPro" id="IPR029044">
    <property type="entry name" value="Nucleotide-diphossugar_trans"/>
</dbReference>
<dbReference type="InterPro" id="IPR050834">
    <property type="entry name" value="Glycosyltransf_2"/>
</dbReference>
<dbReference type="AlphaFoldDB" id="A0A0W8I3M2"/>
<accession>A0A0W8I3M2</accession>
<dbReference type="OrthoDB" id="8549922at2"/>
<dbReference type="EMBL" id="LQBL01000030">
    <property type="protein sequence ID" value="KUG52502.1"/>
    <property type="molecule type" value="Genomic_DNA"/>
</dbReference>
<organism evidence="3 4">
    <name type="scientific">Serinicoccus chungangensis</name>
    <dbReference type="NCBI Taxonomy" id="767452"/>
    <lineage>
        <taxon>Bacteria</taxon>
        <taxon>Bacillati</taxon>
        <taxon>Actinomycetota</taxon>
        <taxon>Actinomycetes</taxon>
        <taxon>Micrococcales</taxon>
        <taxon>Ornithinimicrobiaceae</taxon>
        <taxon>Serinicoccus</taxon>
    </lineage>
</organism>
<name>A0A0W8I3M2_9MICO</name>
<dbReference type="Gene3D" id="3.40.50.2000">
    <property type="entry name" value="Glycogen Phosphorylase B"/>
    <property type="match status" value="1"/>
</dbReference>
<comment type="caution">
    <text evidence="3">The sequence shown here is derived from an EMBL/GenBank/DDBJ whole genome shotgun (WGS) entry which is preliminary data.</text>
</comment>
<evidence type="ECO:0000256" key="1">
    <source>
        <dbReference type="SAM" id="MobiDB-lite"/>
    </source>
</evidence>
<dbReference type="STRING" id="767452.AVL62_14355"/>
<evidence type="ECO:0000313" key="4">
    <source>
        <dbReference type="Proteomes" id="UP000054837"/>
    </source>
</evidence>
<evidence type="ECO:0000313" key="3">
    <source>
        <dbReference type="EMBL" id="KUG52502.1"/>
    </source>
</evidence>
<dbReference type="InterPro" id="IPR001173">
    <property type="entry name" value="Glyco_trans_2-like"/>
</dbReference>
<dbReference type="Pfam" id="PF00535">
    <property type="entry name" value="Glycos_transf_2"/>
    <property type="match status" value="1"/>
</dbReference>
<reference evidence="3 4" key="1">
    <citation type="submission" date="2015-12" db="EMBL/GenBank/DDBJ databases">
        <title>Serinicoccus chungangenesis strain CD08_5 genome sequencing and assembly.</title>
        <authorList>
            <person name="Chander A.M."/>
            <person name="Kaur G."/>
            <person name="Nair G.R."/>
            <person name="Dhawan D.K."/>
            <person name="Kochhar R.K."/>
            <person name="Mayilraj S."/>
            <person name="Bhadada S.K."/>
        </authorList>
    </citation>
    <scope>NUCLEOTIDE SEQUENCE [LARGE SCALE GENOMIC DNA]</scope>
    <source>
        <strain evidence="3 4">CD08_5</strain>
    </source>
</reference>
<dbReference type="RefSeq" id="WP_058892038.1">
    <property type="nucleotide sequence ID" value="NZ_LQBL01000030.1"/>
</dbReference>
<protein>
    <recommendedName>
        <fullName evidence="2">Glycosyltransferase 2-like domain-containing protein</fullName>
    </recommendedName>
</protein>
<keyword evidence="4" id="KW-1185">Reference proteome</keyword>
<dbReference type="PANTHER" id="PTHR43685:SF2">
    <property type="entry name" value="GLYCOSYLTRANSFERASE 2-LIKE DOMAIN-CONTAINING PROTEIN"/>
    <property type="match status" value="1"/>
</dbReference>